<evidence type="ECO:0000313" key="2">
    <source>
        <dbReference type="Proteomes" id="UP000053237"/>
    </source>
</evidence>
<reference evidence="1 2" key="1">
    <citation type="submission" date="2012-05" db="EMBL/GenBank/DDBJ databases">
        <title>Recombination and specialization in a pathogen metapopulation.</title>
        <authorList>
            <person name="Gardiner A."/>
            <person name="Kemen E."/>
            <person name="Schultz-Larsen T."/>
            <person name="MacLean D."/>
            <person name="Van Oosterhout C."/>
            <person name="Jones J.D.G."/>
        </authorList>
    </citation>
    <scope>NUCLEOTIDE SEQUENCE [LARGE SCALE GENOMIC DNA]</scope>
    <source>
        <strain evidence="1 2">Ac Nc2</strain>
    </source>
</reference>
<proteinExistence type="predicted"/>
<evidence type="ECO:0000313" key="1">
    <source>
        <dbReference type="EMBL" id="CCI40792.1"/>
    </source>
</evidence>
<comment type="caution">
    <text evidence="1">The sequence shown here is derived from an EMBL/GenBank/DDBJ whole genome shotgun (WGS) entry which is preliminary data.</text>
</comment>
<protein>
    <submittedName>
        <fullName evidence="1">Uncharacterized protein</fullName>
    </submittedName>
</protein>
<keyword evidence="2" id="KW-1185">Reference proteome</keyword>
<dbReference type="AlphaFoldDB" id="A0A024G2K8"/>
<dbReference type="EMBL" id="CAIX01000011">
    <property type="protein sequence ID" value="CCI40792.1"/>
    <property type="molecule type" value="Genomic_DNA"/>
</dbReference>
<name>A0A024G2K8_9STRA</name>
<organism evidence="1 2">
    <name type="scientific">Albugo candida</name>
    <dbReference type="NCBI Taxonomy" id="65357"/>
    <lineage>
        <taxon>Eukaryota</taxon>
        <taxon>Sar</taxon>
        <taxon>Stramenopiles</taxon>
        <taxon>Oomycota</taxon>
        <taxon>Peronosporomycetes</taxon>
        <taxon>Albuginales</taxon>
        <taxon>Albuginaceae</taxon>
        <taxon>Albugo</taxon>
    </lineage>
</organism>
<accession>A0A024G2K8</accession>
<dbReference type="Proteomes" id="UP000053237">
    <property type="component" value="Unassembled WGS sequence"/>
</dbReference>
<gene>
    <name evidence="1" type="ORF">BN9_015760</name>
</gene>
<sequence>MSGCTCPHTAASCEYSRSDLCSLFAHNCLKIPGSHRCTCSSFLLIRCIDTLQSATLGTHEPRTSLKSVRYLNLGWDSDTFSAQSRCQATEDGGVEFLIGLVLADDGFPSVLAK</sequence>
<dbReference type="InParanoid" id="A0A024G2K8"/>